<dbReference type="EMBL" id="WUBL01000154">
    <property type="protein sequence ID" value="KAF2964374.1"/>
    <property type="molecule type" value="Genomic_DNA"/>
</dbReference>
<proteinExistence type="predicted"/>
<dbReference type="OrthoDB" id="4747865at2759"/>
<evidence type="ECO:0000313" key="2">
    <source>
        <dbReference type="EMBL" id="KAF2964374.1"/>
    </source>
</evidence>
<feature type="compositionally biased region" description="Low complexity" evidence="1">
    <location>
        <begin position="235"/>
        <end position="246"/>
    </location>
</feature>
<dbReference type="InParanoid" id="A0A7C8MSC3"/>
<feature type="compositionally biased region" description="Polar residues" evidence="1">
    <location>
        <begin position="167"/>
        <end position="182"/>
    </location>
</feature>
<gene>
    <name evidence="2" type="ORF">GQX73_g9210</name>
</gene>
<protein>
    <submittedName>
        <fullName evidence="2">Uncharacterized protein</fullName>
    </submittedName>
</protein>
<dbReference type="Proteomes" id="UP000481858">
    <property type="component" value="Unassembled WGS sequence"/>
</dbReference>
<evidence type="ECO:0000313" key="3">
    <source>
        <dbReference type="Proteomes" id="UP000481858"/>
    </source>
</evidence>
<feature type="compositionally biased region" description="Polar residues" evidence="1">
    <location>
        <begin position="250"/>
        <end position="263"/>
    </location>
</feature>
<comment type="caution">
    <text evidence="2">The sequence shown here is derived from an EMBL/GenBank/DDBJ whole genome shotgun (WGS) entry which is preliminary data.</text>
</comment>
<organism evidence="2 3">
    <name type="scientific">Xylaria multiplex</name>
    <dbReference type="NCBI Taxonomy" id="323545"/>
    <lineage>
        <taxon>Eukaryota</taxon>
        <taxon>Fungi</taxon>
        <taxon>Dikarya</taxon>
        <taxon>Ascomycota</taxon>
        <taxon>Pezizomycotina</taxon>
        <taxon>Sordariomycetes</taxon>
        <taxon>Xylariomycetidae</taxon>
        <taxon>Xylariales</taxon>
        <taxon>Xylariaceae</taxon>
        <taxon>Xylaria</taxon>
    </lineage>
</organism>
<sequence>MYEERQPSQQYNRIDLSEYQGPDMYIMEAFKKCQFLLPNHQPNGIEGLDGTFKIGGVLRDKSQYRELAVSYITDSKLAKEPHDFEARLYDFNNLSPKQKSYKLRSMNRLRGRIVSSMHWDGYDFVIFRSRWSAAQDAPEDYWNLFDFDAFYGTLNHGSVYVGGEASSAGNGPDESTSTISPRDTSRPDYMDGNGSPQNTLSQQSVIPLSDFRQPAPNHDIDRYPDPVASPLSHHSPLTKPLSTSSLDQHAPSTSAPRFTSAGTPRTPEYGIRHELQSDVNQSSEHLVSEYPEPTPDPLGHPRSYFCGRDGCPTFNNRRALERHLKTTPAHSQSLWRCPCGHESRRKDNFRIHLNKKQACEAAGPHEYVCACGHFKVDSREHDSITTFKDHFERCGRGRKGRRRKAS</sequence>
<feature type="compositionally biased region" description="Polar residues" evidence="1">
    <location>
        <begin position="194"/>
        <end position="206"/>
    </location>
</feature>
<feature type="region of interest" description="Disordered" evidence="1">
    <location>
        <begin position="165"/>
        <end position="268"/>
    </location>
</feature>
<accession>A0A7C8MSC3</accession>
<keyword evidence="3" id="KW-1185">Reference proteome</keyword>
<dbReference type="AlphaFoldDB" id="A0A7C8MSC3"/>
<name>A0A7C8MSC3_9PEZI</name>
<reference evidence="2 3" key="1">
    <citation type="submission" date="2019-12" db="EMBL/GenBank/DDBJ databases">
        <title>Draft genome sequence of the ascomycete Xylaria multiplex DSM 110363.</title>
        <authorList>
            <person name="Buettner E."/>
            <person name="Kellner H."/>
        </authorList>
    </citation>
    <scope>NUCLEOTIDE SEQUENCE [LARGE SCALE GENOMIC DNA]</scope>
    <source>
        <strain evidence="2 3">DSM 110363</strain>
    </source>
</reference>
<evidence type="ECO:0000256" key="1">
    <source>
        <dbReference type="SAM" id="MobiDB-lite"/>
    </source>
</evidence>
<feature type="region of interest" description="Disordered" evidence="1">
    <location>
        <begin position="278"/>
        <end position="297"/>
    </location>
</feature>